<keyword evidence="2" id="KW-0663">Pyridoxal phosphate</keyword>
<dbReference type="InterPro" id="IPR005814">
    <property type="entry name" value="Aminotrans_3"/>
</dbReference>
<proteinExistence type="inferred from homology"/>
<protein>
    <submittedName>
        <fullName evidence="3">Uncharacterized protein</fullName>
    </submittedName>
</protein>
<dbReference type="Gene3D" id="3.40.640.10">
    <property type="entry name" value="Type I PLP-dependent aspartate aminotransferase-like (Major domain)"/>
    <property type="match status" value="1"/>
</dbReference>
<dbReference type="PANTHER" id="PTHR45688">
    <property type="match status" value="1"/>
</dbReference>
<dbReference type="PANTHER" id="PTHR45688:SF13">
    <property type="entry name" value="ALANINE--GLYOXYLATE AMINOTRANSFERASE 2-LIKE"/>
    <property type="match status" value="1"/>
</dbReference>
<evidence type="ECO:0000256" key="1">
    <source>
        <dbReference type="ARBA" id="ARBA00008954"/>
    </source>
</evidence>
<dbReference type="InterPro" id="IPR015424">
    <property type="entry name" value="PyrdxlP-dep_Trfase"/>
</dbReference>
<dbReference type="AlphaFoldDB" id="A0A382HR02"/>
<accession>A0A382HR02</accession>
<organism evidence="3">
    <name type="scientific">marine metagenome</name>
    <dbReference type="NCBI Taxonomy" id="408172"/>
    <lineage>
        <taxon>unclassified sequences</taxon>
        <taxon>metagenomes</taxon>
        <taxon>ecological metagenomes</taxon>
    </lineage>
</organism>
<dbReference type="CDD" id="cd00610">
    <property type="entry name" value="OAT_like"/>
    <property type="match status" value="1"/>
</dbReference>
<dbReference type="InterPro" id="IPR015422">
    <property type="entry name" value="PyrdxlP-dep_Trfase_small"/>
</dbReference>
<reference evidence="3" key="1">
    <citation type="submission" date="2018-05" db="EMBL/GenBank/DDBJ databases">
        <authorList>
            <person name="Lanie J.A."/>
            <person name="Ng W.-L."/>
            <person name="Kazmierczak K.M."/>
            <person name="Andrzejewski T.M."/>
            <person name="Davidsen T.M."/>
            <person name="Wayne K.J."/>
            <person name="Tettelin H."/>
            <person name="Glass J.I."/>
            <person name="Rusch D."/>
            <person name="Podicherti R."/>
            <person name="Tsui H.-C.T."/>
            <person name="Winkler M.E."/>
        </authorList>
    </citation>
    <scope>NUCLEOTIDE SEQUENCE</scope>
</reference>
<dbReference type="InterPro" id="IPR049704">
    <property type="entry name" value="Aminotrans_3_PPA_site"/>
</dbReference>
<dbReference type="PIRSF" id="PIRSF000521">
    <property type="entry name" value="Transaminase_4ab_Lys_Orn"/>
    <property type="match status" value="1"/>
</dbReference>
<comment type="similarity">
    <text evidence="1">Belongs to the class-III pyridoxal-phosphate-dependent aminotransferase family.</text>
</comment>
<evidence type="ECO:0000256" key="2">
    <source>
        <dbReference type="ARBA" id="ARBA00022898"/>
    </source>
</evidence>
<dbReference type="GO" id="GO:0005739">
    <property type="term" value="C:mitochondrion"/>
    <property type="evidence" value="ECO:0007669"/>
    <property type="project" value="TreeGrafter"/>
</dbReference>
<dbReference type="GO" id="GO:0008483">
    <property type="term" value="F:transaminase activity"/>
    <property type="evidence" value="ECO:0007669"/>
    <property type="project" value="InterPro"/>
</dbReference>
<gene>
    <name evidence="3" type="ORF">METZ01_LOCUS242493</name>
</gene>
<evidence type="ECO:0000313" key="3">
    <source>
        <dbReference type="EMBL" id="SVB89639.1"/>
    </source>
</evidence>
<dbReference type="SUPFAM" id="SSF53383">
    <property type="entry name" value="PLP-dependent transferases"/>
    <property type="match status" value="1"/>
</dbReference>
<dbReference type="Gene3D" id="3.90.1150.10">
    <property type="entry name" value="Aspartate Aminotransferase, domain 1"/>
    <property type="match status" value="1"/>
</dbReference>
<name>A0A382HR02_9ZZZZ</name>
<dbReference type="EMBL" id="UINC01062740">
    <property type="protein sequence ID" value="SVB89639.1"/>
    <property type="molecule type" value="Genomic_DNA"/>
</dbReference>
<dbReference type="PROSITE" id="PS00600">
    <property type="entry name" value="AA_TRANSFER_CLASS_3"/>
    <property type="match status" value="1"/>
</dbReference>
<dbReference type="InterPro" id="IPR015421">
    <property type="entry name" value="PyrdxlP-dep_Trfase_major"/>
</dbReference>
<feature type="non-terminal residue" evidence="3">
    <location>
        <position position="462"/>
    </location>
</feature>
<dbReference type="Pfam" id="PF00202">
    <property type="entry name" value="Aminotran_3"/>
    <property type="match status" value="1"/>
</dbReference>
<dbReference type="GO" id="GO:0030170">
    <property type="term" value="F:pyridoxal phosphate binding"/>
    <property type="evidence" value="ECO:0007669"/>
    <property type="project" value="InterPro"/>
</dbReference>
<sequence length="462" mass="50308">MLGRAGEFPGVGASSWRRVWLSLAPGPNVLIGVPEHCFLPEERTQADLLRFRQRHIGKSLSISYNAPLNIIRGLGQYLYDETGHAYLDAVNNVPHVGHSHPRVVEAGQRQAAILNTNTRYLHNHLVTYAERLCCTMPDPLKVCFFVNSGSEANDLALRLARAYTGLRDMIILDGAYHGNLTSLIELSPYKFDGPGGQGIPPRVHRTMMPDPYRGRYKGYGAAAGTEYGQEVQHAIDQIHQQAGYVCGFIAESLLGCGGQIVMPDGYLKEAYARVRDAGGVCIADEVQVGFGRAGSHYWGFETQDVTPDIVTLGKPIGNGHPLGAVITTEAIADAFNNGMEYFNTFGGNPVSCAIGLAVLDVVYDENLQENALHIGNRIMNDLRGLMANHPIIGDVRGLGLYIGVELVLDRETLEPAGAQASYIANRMKDHGILISTDGPLHNVLKIKPPMVFNEDNADRLVA</sequence>